<evidence type="ECO:0000256" key="6">
    <source>
        <dbReference type="ARBA" id="ARBA00022763"/>
    </source>
</evidence>
<dbReference type="Proteomes" id="UP000245916">
    <property type="component" value="Unassembled WGS sequence"/>
</dbReference>
<evidence type="ECO:0000256" key="2">
    <source>
        <dbReference type="ARBA" id="ARBA00008711"/>
    </source>
</evidence>
<dbReference type="InterPro" id="IPR014048">
    <property type="entry name" value="MethylDNA_cys_MeTrfase_DNA-bd"/>
</dbReference>
<proteinExistence type="inferred from homology"/>
<dbReference type="CDD" id="cd06445">
    <property type="entry name" value="ATase"/>
    <property type="match status" value="1"/>
</dbReference>
<keyword evidence="5 10" id="KW-0808">Transferase</keyword>
<dbReference type="OrthoDB" id="9802228at2"/>
<reference evidence="10 11" key="1">
    <citation type="submission" date="2018-05" db="EMBL/GenBank/DDBJ databases">
        <title>Genome of Sphingosinicella humi QZX222.</title>
        <authorList>
            <person name="Qiao Z."/>
            <person name="Wang G."/>
        </authorList>
    </citation>
    <scope>NUCLEOTIDE SEQUENCE [LARGE SCALE GENOMIC DNA]</scope>
    <source>
        <strain evidence="10 11">QZX222</strain>
    </source>
</reference>
<keyword evidence="11" id="KW-1185">Reference proteome</keyword>
<dbReference type="RefSeq" id="WP_109270507.1">
    <property type="nucleotide sequence ID" value="NZ_QFFF01000001.1"/>
</dbReference>
<evidence type="ECO:0000259" key="9">
    <source>
        <dbReference type="Pfam" id="PF01035"/>
    </source>
</evidence>
<dbReference type="AlphaFoldDB" id="A0A2U2J200"/>
<protein>
    <recommendedName>
        <fullName evidence="3">methylated-DNA--[protein]-cysteine S-methyltransferase</fullName>
        <ecNumber evidence="3">2.1.1.63</ecNumber>
    </recommendedName>
</protein>
<keyword evidence="7" id="KW-0234">DNA repair</keyword>
<dbReference type="SUPFAM" id="SSF53155">
    <property type="entry name" value="Methylated DNA-protein cysteine methyltransferase domain"/>
    <property type="match status" value="1"/>
</dbReference>
<comment type="caution">
    <text evidence="10">The sequence shown here is derived from an EMBL/GenBank/DDBJ whole genome shotgun (WGS) entry which is preliminary data.</text>
</comment>
<feature type="domain" description="Methylated-DNA-[protein]-cysteine S-methyltransferase DNA binding" evidence="9">
    <location>
        <begin position="88"/>
        <end position="170"/>
    </location>
</feature>
<evidence type="ECO:0000313" key="11">
    <source>
        <dbReference type="Proteomes" id="UP000245916"/>
    </source>
</evidence>
<evidence type="ECO:0000256" key="1">
    <source>
        <dbReference type="ARBA" id="ARBA00001286"/>
    </source>
</evidence>
<comment type="similarity">
    <text evidence="2">Belongs to the MGMT family.</text>
</comment>
<dbReference type="GO" id="GO:0006281">
    <property type="term" value="P:DNA repair"/>
    <property type="evidence" value="ECO:0007669"/>
    <property type="project" value="UniProtKB-KW"/>
</dbReference>
<dbReference type="GO" id="GO:0003908">
    <property type="term" value="F:methylated-DNA-[protein]-cysteine S-methyltransferase activity"/>
    <property type="evidence" value="ECO:0007669"/>
    <property type="project" value="UniProtKB-EC"/>
</dbReference>
<dbReference type="InterPro" id="IPR036631">
    <property type="entry name" value="MGMT_N_sf"/>
</dbReference>
<dbReference type="EMBL" id="QFFF01000001">
    <property type="protein sequence ID" value="PWG02368.1"/>
    <property type="molecule type" value="Genomic_DNA"/>
</dbReference>
<name>A0A2U2J200_9SPHN</name>
<dbReference type="Gene3D" id="1.10.10.10">
    <property type="entry name" value="Winged helix-like DNA-binding domain superfamily/Winged helix DNA-binding domain"/>
    <property type="match status" value="1"/>
</dbReference>
<dbReference type="EC" id="2.1.1.63" evidence="3"/>
<dbReference type="PROSITE" id="PS00374">
    <property type="entry name" value="MGMT"/>
    <property type="match status" value="1"/>
</dbReference>
<dbReference type="PANTHER" id="PTHR10815:SF5">
    <property type="entry name" value="METHYLATED-DNA--PROTEIN-CYSTEINE METHYLTRANSFERASE"/>
    <property type="match status" value="1"/>
</dbReference>
<dbReference type="InterPro" id="IPR036217">
    <property type="entry name" value="MethylDNA_cys_MeTrfase_DNAb"/>
</dbReference>
<evidence type="ECO:0000256" key="3">
    <source>
        <dbReference type="ARBA" id="ARBA00011918"/>
    </source>
</evidence>
<gene>
    <name evidence="10" type="ORF">DF286_05440</name>
</gene>
<dbReference type="FunFam" id="1.10.10.10:FF:000214">
    <property type="entry name" value="Methylated-DNA--protein-cysteine methyltransferase"/>
    <property type="match status" value="1"/>
</dbReference>
<evidence type="ECO:0000313" key="10">
    <source>
        <dbReference type="EMBL" id="PWG02368.1"/>
    </source>
</evidence>
<dbReference type="SUPFAM" id="SSF46767">
    <property type="entry name" value="Methylated DNA-protein cysteine methyltransferase, C-terminal domain"/>
    <property type="match status" value="1"/>
</dbReference>
<comment type="catalytic activity">
    <reaction evidence="1">
        <text>a 4-O-methyl-thymidine in DNA + L-cysteinyl-[protein] = a thymidine in DNA + S-methyl-L-cysteinyl-[protein]</text>
        <dbReference type="Rhea" id="RHEA:53428"/>
        <dbReference type="Rhea" id="RHEA-COMP:10131"/>
        <dbReference type="Rhea" id="RHEA-COMP:10132"/>
        <dbReference type="Rhea" id="RHEA-COMP:13555"/>
        <dbReference type="Rhea" id="RHEA-COMP:13556"/>
        <dbReference type="ChEBI" id="CHEBI:29950"/>
        <dbReference type="ChEBI" id="CHEBI:82612"/>
        <dbReference type="ChEBI" id="CHEBI:137386"/>
        <dbReference type="ChEBI" id="CHEBI:137387"/>
        <dbReference type="EC" id="2.1.1.63"/>
    </reaction>
</comment>
<evidence type="ECO:0000256" key="8">
    <source>
        <dbReference type="ARBA" id="ARBA00049348"/>
    </source>
</evidence>
<accession>A0A2U2J200</accession>
<keyword evidence="6" id="KW-0227">DNA damage</keyword>
<dbReference type="InterPro" id="IPR036388">
    <property type="entry name" value="WH-like_DNA-bd_sf"/>
</dbReference>
<comment type="catalytic activity">
    <reaction evidence="8">
        <text>a 6-O-methyl-2'-deoxyguanosine in DNA + L-cysteinyl-[protein] = S-methyl-L-cysteinyl-[protein] + a 2'-deoxyguanosine in DNA</text>
        <dbReference type="Rhea" id="RHEA:24000"/>
        <dbReference type="Rhea" id="RHEA-COMP:10131"/>
        <dbReference type="Rhea" id="RHEA-COMP:10132"/>
        <dbReference type="Rhea" id="RHEA-COMP:11367"/>
        <dbReference type="Rhea" id="RHEA-COMP:11368"/>
        <dbReference type="ChEBI" id="CHEBI:29950"/>
        <dbReference type="ChEBI" id="CHEBI:82612"/>
        <dbReference type="ChEBI" id="CHEBI:85445"/>
        <dbReference type="ChEBI" id="CHEBI:85448"/>
        <dbReference type="EC" id="2.1.1.63"/>
    </reaction>
</comment>
<evidence type="ECO:0000256" key="4">
    <source>
        <dbReference type="ARBA" id="ARBA00022603"/>
    </source>
</evidence>
<organism evidence="10 11">
    <name type="scientific">Allosphingosinicella humi</name>
    <dbReference type="NCBI Taxonomy" id="2068657"/>
    <lineage>
        <taxon>Bacteria</taxon>
        <taxon>Pseudomonadati</taxon>
        <taxon>Pseudomonadota</taxon>
        <taxon>Alphaproteobacteria</taxon>
        <taxon>Sphingomonadales</taxon>
        <taxon>Sphingomonadaceae</taxon>
        <taxon>Allosphingosinicella</taxon>
    </lineage>
</organism>
<evidence type="ECO:0000256" key="7">
    <source>
        <dbReference type="ARBA" id="ARBA00023204"/>
    </source>
</evidence>
<dbReference type="InterPro" id="IPR001497">
    <property type="entry name" value="MethylDNA_cys_MeTrfase_AS"/>
</dbReference>
<dbReference type="NCBIfam" id="TIGR00589">
    <property type="entry name" value="ogt"/>
    <property type="match status" value="1"/>
</dbReference>
<sequence length="190" mass="20200">MDRPGFALFDTAIGCCALVWRGGLIIGAALPGASKAETRRFLDRRFPDAREADPPEFARTAIAAIQRLLSGSQEDLSFIQLDLSEAPEFERRVYAAARSIPPGEVRTYGELAEAIGSPGSARAVGRALGRNPVPIIIPCHRILASAGGSGGFSAPGGVSTKLKMLEIEGARRSAEPELFESLPWMAKPTP</sequence>
<dbReference type="PANTHER" id="PTHR10815">
    <property type="entry name" value="METHYLATED-DNA--PROTEIN-CYSTEINE METHYLTRANSFERASE"/>
    <property type="match status" value="1"/>
</dbReference>
<dbReference type="Pfam" id="PF01035">
    <property type="entry name" value="DNA_binding_1"/>
    <property type="match status" value="1"/>
</dbReference>
<keyword evidence="4 10" id="KW-0489">Methyltransferase</keyword>
<evidence type="ECO:0000256" key="5">
    <source>
        <dbReference type="ARBA" id="ARBA00022679"/>
    </source>
</evidence>
<dbReference type="GO" id="GO:0032259">
    <property type="term" value="P:methylation"/>
    <property type="evidence" value="ECO:0007669"/>
    <property type="project" value="UniProtKB-KW"/>
</dbReference>